<reference evidence="2" key="1">
    <citation type="submission" date="2016-04" db="EMBL/GenBank/DDBJ databases">
        <authorList>
            <person name="Evans L.H."/>
            <person name="Alamgir A."/>
            <person name="Owens N."/>
            <person name="Weber N.D."/>
            <person name="Virtaneva K."/>
            <person name="Barbian K."/>
            <person name="Babar A."/>
            <person name="Rosenke K."/>
        </authorList>
    </citation>
    <scope>NUCLEOTIDE SEQUENCE</scope>
    <source>
        <strain evidence="2">86</strain>
    </source>
</reference>
<accession>A0A212IV98</accession>
<dbReference type="InterPro" id="IPR042070">
    <property type="entry name" value="PucR_C-HTH_sf"/>
</dbReference>
<gene>
    <name evidence="2" type="ORF">KL86CLO1_10074</name>
</gene>
<dbReference type="EMBL" id="FLUN01000001">
    <property type="protein sequence ID" value="SBV91102.1"/>
    <property type="molecule type" value="Genomic_DNA"/>
</dbReference>
<proteinExistence type="predicted"/>
<dbReference type="InterPro" id="IPR051448">
    <property type="entry name" value="CdaR-like_regulators"/>
</dbReference>
<evidence type="ECO:0000313" key="2">
    <source>
        <dbReference type="EMBL" id="SBV91102.1"/>
    </source>
</evidence>
<dbReference type="Pfam" id="PF13556">
    <property type="entry name" value="HTH_30"/>
    <property type="match status" value="1"/>
</dbReference>
<organism evidence="2">
    <name type="scientific">uncultured Eubacteriales bacterium</name>
    <dbReference type="NCBI Taxonomy" id="172733"/>
    <lineage>
        <taxon>Bacteria</taxon>
        <taxon>Bacillati</taxon>
        <taxon>Bacillota</taxon>
        <taxon>Clostridia</taxon>
        <taxon>Eubacteriales</taxon>
        <taxon>environmental samples</taxon>
    </lineage>
</organism>
<evidence type="ECO:0000259" key="1">
    <source>
        <dbReference type="Pfam" id="PF13556"/>
    </source>
</evidence>
<dbReference type="Gene3D" id="1.10.10.2840">
    <property type="entry name" value="PucR C-terminal helix-turn-helix domain"/>
    <property type="match status" value="1"/>
</dbReference>
<sequence>MRLLSEKGIDLSDYYKSLYDCMVTDDVKGLLLLTRRIWNLPVSIIDMHYNLVDMQPRTPIGDPTYDVIADLGEITPEMVKSFLDGKYMATVMGMEKPCVVDWGITTSNNRLTYRLSEQNRLYGAISFVLLEGYAWTEEDTEVLRPIAAACAHALASRNAATSVKSSVERWLLTTLLEQGYLDESSMERIYKRFCYCEQSQFQLVRLSDGLGASPYHQDYLERRLRFGFPDQFCCYINGGLYLLLQHVRSAGLAEQRERLGEFMRSESQAVFGVSRPFDNLNKIAIYRRQADFTFESALKKQLTGMQYYEDYTLEHIFSVLSEHLPAESCGSEVARRLAEYDSLNGTAYLSTLKAYLYSFLDNKRTVEYFGIHRNTLFYRLRQIELLTGLDFQRSDELLKVLLSLRIQDFRAQAAVGTPHGGQEPQ</sequence>
<dbReference type="PANTHER" id="PTHR33744">
    <property type="entry name" value="CARBOHYDRATE DIACID REGULATOR"/>
    <property type="match status" value="1"/>
</dbReference>
<dbReference type="InterPro" id="IPR025736">
    <property type="entry name" value="PucR_C-HTH_dom"/>
</dbReference>
<protein>
    <recommendedName>
        <fullName evidence="1">PucR C-terminal helix-turn-helix domain-containing protein</fullName>
    </recommendedName>
</protein>
<dbReference type="PANTHER" id="PTHR33744:SF1">
    <property type="entry name" value="DNA-BINDING TRANSCRIPTIONAL ACTIVATOR ADER"/>
    <property type="match status" value="1"/>
</dbReference>
<dbReference type="AlphaFoldDB" id="A0A212IV98"/>
<name>A0A212IV98_9FIRM</name>
<feature type="domain" description="PucR C-terminal helix-turn-helix" evidence="1">
    <location>
        <begin position="349"/>
        <end position="406"/>
    </location>
</feature>